<dbReference type="AlphaFoldDB" id="A0A0A8XZT1"/>
<reference evidence="2" key="1">
    <citation type="submission" date="2014-09" db="EMBL/GenBank/DDBJ databases">
        <authorList>
            <person name="Magalhaes I.L.F."/>
            <person name="Oliveira U."/>
            <person name="Santos F.R."/>
            <person name="Vidigal T.H.D.A."/>
            <person name="Brescovit A.D."/>
            <person name="Santos A.J."/>
        </authorList>
    </citation>
    <scope>NUCLEOTIDE SEQUENCE</scope>
    <source>
        <tissue evidence="2">Shoot tissue taken approximately 20 cm above the soil surface</tissue>
    </source>
</reference>
<name>A0A0A8XZT1_ARUDO</name>
<organism evidence="2">
    <name type="scientific">Arundo donax</name>
    <name type="common">Giant reed</name>
    <name type="synonym">Donax arundinaceus</name>
    <dbReference type="NCBI Taxonomy" id="35708"/>
    <lineage>
        <taxon>Eukaryota</taxon>
        <taxon>Viridiplantae</taxon>
        <taxon>Streptophyta</taxon>
        <taxon>Embryophyta</taxon>
        <taxon>Tracheophyta</taxon>
        <taxon>Spermatophyta</taxon>
        <taxon>Magnoliopsida</taxon>
        <taxon>Liliopsida</taxon>
        <taxon>Poales</taxon>
        <taxon>Poaceae</taxon>
        <taxon>PACMAD clade</taxon>
        <taxon>Arundinoideae</taxon>
        <taxon>Arundineae</taxon>
        <taxon>Arundo</taxon>
    </lineage>
</organism>
<feature type="region of interest" description="Disordered" evidence="1">
    <location>
        <begin position="17"/>
        <end position="39"/>
    </location>
</feature>
<proteinExistence type="predicted"/>
<sequence length="39" mass="4586">MCPRSLVFSSLVGRRGEERRGESPFIKKKRRKGGTRYPY</sequence>
<reference evidence="2" key="2">
    <citation type="journal article" date="2015" name="Data Brief">
        <title>Shoot transcriptome of the giant reed, Arundo donax.</title>
        <authorList>
            <person name="Barrero R.A."/>
            <person name="Guerrero F.D."/>
            <person name="Moolhuijzen P."/>
            <person name="Goolsby J.A."/>
            <person name="Tidwell J."/>
            <person name="Bellgard S.E."/>
            <person name="Bellgard M.I."/>
        </authorList>
    </citation>
    <scope>NUCLEOTIDE SEQUENCE</scope>
    <source>
        <tissue evidence="2">Shoot tissue taken approximately 20 cm above the soil surface</tissue>
    </source>
</reference>
<evidence type="ECO:0000313" key="2">
    <source>
        <dbReference type="EMBL" id="JAD18278.1"/>
    </source>
</evidence>
<accession>A0A0A8XZT1</accession>
<evidence type="ECO:0000256" key="1">
    <source>
        <dbReference type="SAM" id="MobiDB-lite"/>
    </source>
</evidence>
<dbReference type="EMBL" id="GBRH01279617">
    <property type="protein sequence ID" value="JAD18278.1"/>
    <property type="molecule type" value="Transcribed_RNA"/>
</dbReference>
<protein>
    <submittedName>
        <fullName evidence="2">Uncharacterized protein</fullName>
    </submittedName>
</protein>
<feature type="compositionally biased region" description="Basic residues" evidence="1">
    <location>
        <begin position="26"/>
        <end position="39"/>
    </location>
</feature>